<protein>
    <submittedName>
        <fullName evidence="1">Uncharacterized protein</fullName>
    </submittedName>
</protein>
<accession>A0ABX1FZX7</accession>
<evidence type="ECO:0000313" key="1">
    <source>
        <dbReference type="EMBL" id="NKE64021.1"/>
    </source>
</evidence>
<keyword evidence="2" id="KW-1185">Reference proteome</keyword>
<proteinExistence type="predicted"/>
<organism evidence="1 2">
    <name type="scientific">Lentzea indica</name>
    <dbReference type="NCBI Taxonomy" id="2604800"/>
    <lineage>
        <taxon>Bacteria</taxon>
        <taxon>Bacillati</taxon>
        <taxon>Actinomycetota</taxon>
        <taxon>Actinomycetes</taxon>
        <taxon>Pseudonocardiales</taxon>
        <taxon>Pseudonocardiaceae</taxon>
        <taxon>Lentzea</taxon>
    </lineage>
</organism>
<gene>
    <name evidence="1" type="ORF">FXN61_47950</name>
</gene>
<evidence type="ECO:0000313" key="2">
    <source>
        <dbReference type="Proteomes" id="UP001515943"/>
    </source>
</evidence>
<name>A0ABX1FZX7_9PSEU</name>
<comment type="caution">
    <text evidence="1">The sequence shown here is derived from an EMBL/GenBank/DDBJ whole genome shotgun (WGS) entry which is preliminary data.</text>
</comment>
<dbReference type="Proteomes" id="UP001515943">
    <property type="component" value="Unassembled WGS sequence"/>
</dbReference>
<sequence>MRGRPPDDAAHLVVHADEPSGTALRLTDLIGHDEAGDAAGITRTPGRAARQPLCGVPAQFDVQADAAPAAARPS</sequence>
<dbReference type="RefSeq" id="WP_167980568.1">
    <property type="nucleotide sequence ID" value="NZ_VSRL01000497.1"/>
</dbReference>
<dbReference type="EMBL" id="VSRL01000497">
    <property type="protein sequence ID" value="NKE64021.1"/>
    <property type="molecule type" value="Genomic_DNA"/>
</dbReference>
<reference evidence="1 2" key="1">
    <citation type="submission" date="2019-08" db="EMBL/GenBank/DDBJ databases">
        <title>Lentzea from Indian Himalayas.</title>
        <authorList>
            <person name="Mandal S."/>
            <person name="Mallick Gupta A."/>
            <person name="Maiti P.K."/>
            <person name="Sarkar J."/>
            <person name="Mandal S."/>
        </authorList>
    </citation>
    <scope>NUCLEOTIDE SEQUENCE [LARGE SCALE GENOMIC DNA]</scope>
    <source>
        <strain evidence="1 2">PSKA42</strain>
    </source>
</reference>